<name>A0A8H7E3Z8_9EURO</name>
<dbReference type="EMBL" id="JAACFV010000039">
    <property type="protein sequence ID" value="KAF7509649.1"/>
    <property type="molecule type" value="Genomic_DNA"/>
</dbReference>
<organism evidence="2 3">
    <name type="scientific">Endocarpon pusillum</name>
    <dbReference type="NCBI Taxonomy" id="364733"/>
    <lineage>
        <taxon>Eukaryota</taxon>
        <taxon>Fungi</taxon>
        <taxon>Dikarya</taxon>
        <taxon>Ascomycota</taxon>
        <taxon>Pezizomycotina</taxon>
        <taxon>Eurotiomycetes</taxon>
        <taxon>Chaetothyriomycetidae</taxon>
        <taxon>Verrucariales</taxon>
        <taxon>Verrucariaceae</taxon>
        <taxon>Endocarpon</taxon>
    </lineage>
</organism>
<reference evidence="2" key="1">
    <citation type="submission" date="2020-02" db="EMBL/GenBank/DDBJ databases">
        <authorList>
            <person name="Palmer J.M."/>
        </authorList>
    </citation>
    <scope>NUCLEOTIDE SEQUENCE</scope>
    <source>
        <strain evidence="2">EPUS1.4</strain>
        <tissue evidence="2">Thallus</tissue>
    </source>
</reference>
<proteinExistence type="predicted"/>
<feature type="compositionally biased region" description="Basic residues" evidence="1">
    <location>
        <begin position="1"/>
        <end position="10"/>
    </location>
</feature>
<accession>A0A8H7E3Z8</accession>
<gene>
    <name evidence="2" type="ORF">GJ744_007687</name>
</gene>
<feature type="region of interest" description="Disordered" evidence="1">
    <location>
        <begin position="1"/>
        <end position="66"/>
    </location>
</feature>
<feature type="compositionally biased region" description="Polar residues" evidence="1">
    <location>
        <begin position="47"/>
        <end position="64"/>
    </location>
</feature>
<evidence type="ECO:0000313" key="3">
    <source>
        <dbReference type="Proteomes" id="UP000606974"/>
    </source>
</evidence>
<keyword evidence="3" id="KW-1185">Reference proteome</keyword>
<dbReference type="Proteomes" id="UP000606974">
    <property type="component" value="Unassembled WGS sequence"/>
</dbReference>
<feature type="compositionally biased region" description="Basic and acidic residues" evidence="1">
    <location>
        <begin position="25"/>
        <end position="46"/>
    </location>
</feature>
<protein>
    <submittedName>
        <fullName evidence="2">Uncharacterized protein</fullName>
    </submittedName>
</protein>
<sequence>MPSISKKKRGKEMTPKGEAALVEGEEQRREAPLLKASCREQRRDGVKTTTPQICCKQRSTSASEARTRMMRPHPNTQTHDLPFTKSLSPKLLKYDPTKLVKESGEFAHEYVNKEAFKYRWGFILA</sequence>
<comment type="caution">
    <text evidence="2">The sequence shown here is derived from an EMBL/GenBank/DDBJ whole genome shotgun (WGS) entry which is preliminary data.</text>
</comment>
<dbReference type="AlphaFoldDB" id="A0A8H7E3Z8"/>
<evidence type="ECO:0000313" key="2">
    <source>
        <dbReference type="EMBL" id="KAF7509649.1"/>
    </source>
</evidence>
<evidence type="ECO:0000256" key="1">
    <source>
        <dbReference type="SAM" id="MobiDB-lite"/>
    </source>
</evidence>